<evidence type="ECO:0000256" key="1">
    <source>
        <dbReference type="SAM" id="MobiDB-lite"/>
    </source>
</evidence>
<feature type="compositionally biased region" description="Low complexity" evidence="1">
    <location>
        <begin position="42"/>
        <end position="53"/>
    </location>
</feature>
<name>A0A934VLM6_9BACT</name>
<dbReference type="EMBL" id="JAENIO010000033">
    <property type="protein sequence ID" value="MBK1834844.1"/>
    <property type="molecule type" value="Genomic_DNA"/>
</dbReference>
<keyword evidence="2" id="KW-0472">Membrane</keyword>
<protein>
    <submittedName>
        <fullName evidence="3">Uncharacterized protein</fullName>
    </submittedName>
</protein>
<keyword evidence="4" id="KW-1185">Reference proteome</keyword>
<keyword evidence="2" id="KW-0812">Transmembrane</keyword>
<feature type="compositionally biased region" description="Basic and acidic residues" evidence="1">
    <location>
        <begin position="54"/>
        <end position="63"/>
    </location>
</feature>
<dbReference type="AlphaFoldDB" id="A0A934VLM6"/>
<organism evidence="3 4">
    <name type="scientific">Roseibacillus ishigakijimensis</name>
    <dbReference type="NCBI Taxonomy" id="454146"/>
    <lineage>
        <taxon>Bacteria</taxon>
        <taxon>Pseudomonadati</taxon>
        <taxon>Verrucomicrobiota</taxon>
        <taxon>Verrucomicrobiia</taxon>
        <taxon>Verrucomicrobiales</taxon>
        <taxon>Verrucomicrobiaceae</taxon>
        <taxon>Roseibacillus</taxon>
    </lineage>
</organism>
<proteinExistence type="predicted"/>
<keyword evidence="2" id="KW-1133">Transmembrane helix</keyword>
<evidence type="ECO:0000256" key="2">
    <source>
        <dbReference type="SAM" id="Phobius"/>
    </source>
</evidence>
<reference evidence="3" key="1">
    <citation type="submission" date="2021-01" db="EMBL/GenBank/DDBJ databases">
        <title>Modified the classification status of verrucomicrobia.</title>
        <authorList>
            <person name="Feng X."/>
        </authorList>
    </citation>
    <scope>NUCLEOTIDE SEQUENCE</scope>
    <source>
        <strain evidence="3">KCTC 12986</strain>
    </source>
</reference>
<evidence type="ECO:0000313" key="3">
    <source>
        <dbReference type="EMBL" id="MBK1834844.1"/>
    </source>
</evidence>
<gene>
    <name evidence="3" type="ORF">JIN78_12300</name>
</gene>
<accession>A0A934VLM6</accession>
<dbReference type="RefSeq" id="WP_200392278.1">
    <property type="nucleotide sequence ID" value="NZ_JAENIO010000033.1"/>
</dbReference>
<comment type="caution">
    <text evidence="3">The sequence shown here is derived from an EMBL/GenBank/DDBJ whole genome shotgun (WGS) entry which is preliminary data.</text>
</comment>
<feature type="region of interest" description="Disordered" evidence="1">
    <location>
        <begin position="37"/>
        <end position="65"/>
    </location>
</feature>
<evidence type="ECO:0000313" key="4">
    <source>
        <dbReference type="Proteomes" id="UP000604083"/>
    </source>
</evidence>
<sequence length="468" mass="52957">MNRSFVLNKIGKISVSFFLLALILMLVSLFYRPSDEVENTPEETSSRMSSSIKSSEELNRLQKSESAQSRISMELERIRNERDFKYYASANEFREEVKNILAKSRSSKSPNGQIDWEIVNAFRKAGLPLLDLVAVGKDLVSDEGGYEFRDQIVAGLAEKFAMRGLGALSEVGDMKKLLDDEFEKRVLFAGLDGYLNGAGYSDPESDKELYVYKKNQVLDFLSEVKSQGVLLIDDYSSVINSLRRESIDYSFASKLLGESIDIRSNEEVQKGLFKILDDNGKVKMLSSFLENDVPLYLNGDTLEMVSKVEEMAPDVFNEMLEDDRFSGKLKTALNLSRAQSELERGNLQEANAFFQSIVKSEDIINKFRSDSVFSEIKQALVRENIRQNPTITADLIISGGFGSDMSIIESAVPQWFESDSESLRTWYEDENQSLSLEQRKYFATAFSRIAASISDYELAQAWKEMADD</sequence>
<dbReference type="Proteomes" id="UP000604083">
    <property type="component" value="Unassembled WGS sequence"/>
</dbReference>
<feature type="transmembrane region" description="Helical" evidence="2">
    <location>
        <begin position="12"/>
        <end position="31"/>
    </location>
</feature>